<comment type="caution">
    <text evidence="2">The sequence shown here is derived from an EMBL/GenBank/DDBJ whole genome shotgun (WGS) entry which is preliminary data.</text>
</comment>
<dbReference type="EMBL" id="CADEPI010000093">
    <property type="protein sequence ID" value="CAB3374101.1"/>
    <property type="molecule type" value="Genomic_DNA"/>
</dbReference>
<feature type="signal peptide" evidence="1">
    <location>
        <begin position="1"/>
        <end position="23"/>
    </location>
</feature>
<keyword evidence="1" id="KW-0732">Signal</keyword>
<sequence length="79" mass="9018">MPISEQRTLQVAILMTVFALICAIPAPQPTFGLLGLLGGLHHHSHIYHYPHHYHYPYYYGGYGHHGWYHGKGHYGGHWG</sequence>
<keyword evidence="3" id="KW-1185">Reference proteome</keyword>
<name>A0A8S1D1H1_9INSE</name>
<evidence type="ECO:0000313" key="2">
    <source>
        <dbReference type="EMBL" id="CAB3374101.1"/>
    </source>
</evidence>
<feature type="chain" id="PRO_5035734449" description="Secreted protein" evidence="1">
    <location>
        <begin position="24"/>
        <end position="79"/>
    </location>
</feature>
<dbReference type="Proteomes" id="UP000494165">
    <property type="component" value="Unassembled WGS sequence"/>
</dbReference>
<dbReference type="AlphaFoldDB" id="A0A8S1D1H1"/>
<evidence type="ECO:0000313" key="3">
    <source>
        <dbReference type="Proteomes" id="UP000494165"/>
    </source>
</evidence>
<protein>
    <recommendedName>
        <fullName evidence="4">Secreted protein</fullName>
    </recommendedName>
</protein>
<reference evidence="2 3" key="1">
    <citation type="submission" date="2020-04" db="EMBL/GenBank/DDBJ databases">
        <authorList>
            <person name="Alioto T."/>
            <person name="Alioto T."/>
            <person name="Gomez Garrido J."/>
        </authorList>
    </citation>
    <scope>NUCLEOTIDE SEQUENCE [LARGE SCALE GENOMIC DNA]</scope>
</reference>
<gene>
    <name evidence="2" type="ORF">CLODIP_2_CD13783</name>
</gene>
<evidence type="ECO:0008006" key="4">
    <source>
        <dbReference type="Google" id="ProtNLM"/>
    </source>
</evidence>
<organism evidence="2 3">
    <name type="scientific">Cloeon dipterum</name>
    <dbReference type="NCBI Taxonomy" id="197152"/>
    <lineage>
        <taxon>Eukaryota</taxon>
        <taxon>Metazoa</taxon>
        <taxon>Ecdysozoa</taxon>
        <taxon>Arthropoda</taxon>
        <taxon>Hexapoda</taxon>
        <taxon>Insecta</taxon>
        <taxon>Pterygota</taxon>
        <taxon>Palaeoptera</taxon>
        <taxon>Ephemeroptera</taxon>
        <taxon>Pisciforma</taxon>
        <taxon>Baetidae</taxon>
        <taxon>Cloeon</taxon>
    </lineage>
</organism>
<accession>A0A8S1D1H1</accession>
<evidence type="ECO:0000256" key="1">
    <source>
        <dbReference type="SAM" id="SignalP"/>
    </source>
</evidence>
<proteinExistence type="predicted"/>